<protein>
    <submittedName>
        <fullName evidence="1">RNA polymerase sigma factor</fullName>
    </submittedName>
</protein>
<dbReference type="Proteomes" id="UP000304953">
    <property type="component" value="Unassembled WGS sequence"/>
</dbReference>
<proteinExistence type="predicted"/>
<keyword evidence="2" id="KW-1185">Reference proteome</keyword>
<dbReference type="EMBL" id="SRYA01000033">
    <property type="protein sequence ID" value="TGY95211.1"/>
    <property type="molecule type" value="Genomic_DNA"/>
</dbReference>
<comment type="caution">
    <text evidence="1">The sequence shown here is derived from an EMBL/GenBank/DDBJ whole genome shotgun (WGS) entry which is preliminary data.</text>
</comment>
<evidence type="ECO:0000313" key="2">
    <source>
        <dbReference type="Proteomes" id="UP000304953"/>
    </source>
</evidence>
<reference evidence="1" key="1">
    <citation type="submission" date="2019-04" db="EMBL/GenBank/DDBJ databases">
        <title>Microbes associate with the intestines of laboratory mice.</title>
        <authorList>
            <person name="Navarre W."/>
            <person name="Wong E."/>
            <person name="Huang K."/>
            <person name="Tropini C."/>
            <person name="Ng K."/>
            <person name="Yu B."/>
        </authorList>
    </citation>
    <scope>NUCLEOTIDE SEQUENCE</scope>
    <source>
        <strain evidence="1">NM01_1-7b</strain>
    </source>
</reference>
<gene>
    <name evidence="1" type="ORF">E5329_16260</name>
</gene>
<organism evidence="1 2">
    <name type="scientific">Petralouisia muris</name>
    <dbReference type="NCBI Taxonomy" id="3032872"/>
    <lineage>
        <taxon>Bacteria</taxon>
        <taxon>Bacillati</taxon>
        <taxon>Bacillota</taxon>
        <taxon>Clostridia</taxon>
        <taxon>Lachnospirales</taxon>
        <taxon>Lachnospiraceae</taxon>
        <taxon>Petralouisia</taxon>
    </lineage>
</organism>
<sequence>MSIDINEQYDKIYRYCYFKVKSRCLAEDLTQETFLRYFTQTSYVNRGKQLAYLYTIARNLCIDFYRKPEREKMGEEVFSQEDFRGKPKMTEKISTNPIEQVETALHLQMAVEKLPLEMQELILLRYVNELTVKEICKITGMSRSSEYRMEREALKRLKKMLT</sequence>
<evidence type="ECO:0000313" key="1">
    <source>
        <dbReference type="EMBL" id="TGY95211.1"/>
    </source>
</evidence>
<accession>A0AC61RUG9</accession>
<name>A0AC61RUG9_9FIRM</name>